<evidence type="ECO:0000313" key="2">
    <source>
        <dbReference type="Proteomes" id="UP001054902"/>
    </source>
</evidence>
<comment type="caution">
    <text evidence="1">The sequence shown here is derived from an EMBL/GenBank/DDBJ whole genome shotgun (WGS) entry which is preliminary data.</text>
</comment>
<sequence>MGSNIENDSKKSPLLATSTTTELSNNLHANLPLVSIRTPEISSDLGAKLAGDVIVGCGVTFGLSPFLTVIDKAIVQKTAGSHTVMSSCYESVLSIIKNPGVYLRSPMFLFMWGVYASTYCTANCLKTIVEHNDHFQQDYAQDDVMKPRRQLDTFGVFAATTIVNSTASMFKDSFYAKHFGSLHAATKIPKLTYGLWAVRDCLVIGSSFILPDYVSNVLQQNTDMEENSALRISQFTCPIAAQFVVGPVQMLGLDIYNRPLKNLPLHEVVKERVLFQMKNYNCIIAARIARIAPAYGVGGIGNTHFRDLWRQRLLQKEVSP</sequence>
<dbReference type="GO" id="GO:0005739">
    <property type="term" value="C:mitochondrion"/>
    <property type="evidence" value="ECO:0007669"/>
    <property type="project" value="TreeGrafter"/>
</dbReference>
<evidence type="ECO:0000313" key="1">
    <source>
        <dbReference type="EMBL" id="GFH54513.1"/>
    </source>
</evidence>
<protein>
    <submittedName>
        <fullName evidence="1">Uncharacterized protein</fullName>
    </submittedName>
</protein>
<dbReference type="InterPro" id="IPR038781">
    <property type="entry name" value="C365.16-ike"/>
</dbReference>
<accession>A0AAD3H931</accession>
<dbReference type="Proteomes" id="UP001054902">
    <property type="component" value="Unassembled WGS sequence"/>
</dbReference>
<dbReference type="PANTHER" id="PTHR37845">
    <property type="entry name" value="SEQUENCE ORPHAN"/>
    <property type="match status" value="1"/>
</dbReference>
<organism evidence="1 2">
    <name type="scientific">Chaetoceros tenuissimus</name>
    <dbReference type="NCBI Taxonomy" id="426638"/>
    <lineage>
        <taxon>Eukaryota</taxon>
        <taxon>Sar</taxon>
        <taxon>Stramenopiles</taxon>
        <taxon>Ochrophyta</taxon>
        <taxon>Bacillariophyta</taxon>
        <taxon>Coscinodiscophyceae</taxon>
        <taxon>Chaetocerotophycidae</taxon>
        <taxon>Chaetocerotales</taxon>
        <taxon>Chaetocerotaceae</taxon>
        <taxon>Chaetoceros</taxon>
    </lineage>
</organism>
<keyword evidence="2" id="KW-1185">Reference proteome</keyword>
<name>A0AAD3H931_9STRA</name>
<dbReference type="AlphaFoldDB" id="A0AAD3H931"/>
<dbReference type="PANTHER" id="PTHR37845:SF1">
    <property type="entry name" value="SEQUENCE ORPHAN"/>
    <property type="match status" value="1"/>
</dbReference>
<proteinExistence type="predicted"/>
<gene>
    <name evidence="1" type="ORF">CTEN210_10989</name>
</gene>
<dbReference type="EMBL" id="BLLK01000047">
    <property type="protein sequence ID" value="GFH54513.1"/>
    <property type="molecule type" value="Genomic_DNA"/>
</dbReference>
<reference evidence="1 2" key="1">
    <citation type="journal article" date="2021" name="Sci. Rep.">
        <title>The genome of the diatom Chaetoceros tenuissimus carries an ancient integrated fragment of an extant virus.</title>
        <authorList>
            <person name="Hongo Y."/>
            <person name="Kimura K."/>
            <person name="Takaki Y."/>
            <person name="Yoshida Y."/>
            <person name="Baba S."/>
            <person name="Kobayashi G."/>
            <person name="Nagasaki K."/>
            <person name="Hano T."/>
            <person name="Tomaru Y."/>
        </authorList>
    </citation>
    <scope>NUCLEOTIDE SEQUENCE [LARGE SCALE GENOMIC DNA]</scope>
    <source>
        <strain evidence="1 2">NIES-3715</strain>
    </source>
</reference>